<dbReference type="EC" id="4.3.2.10" evidence="11"/>
<keyword evidence="7 11" id="KW-0368">Histidine biosynthesis</keyword>
<dbReference type="GO" id="GO:0005737">
    <property type="term" value="C:cytoplasm"/>
    <property type="evidence" value="ECO:0007669"/>
    <property type="project" value="UniProtKB-SubCell"/>
</dbReference>
<dbReference type="GO" id="GO:0000107">
    <property type="term" value="F:imidazoleglycerol-phosphate synthase activity"/>
    <property type="evidence" value="ECO:0007669"/>
    <property type="project" value="UniProtKB-UniRule"/>
</dbReference>
<dbReference type="HAMAP" id="MF_01013">
    <property type="entry name" value="HisF"/>
    <property type="match status" value="1"/>
</dbReference>
<dbReference type="FunFam" id="3.20.20.70:FF:000006">
    <property type="entry name" value="Imidazole glycerol phosphate synthase subunit HisF"/>
    <property type="match status" value="1"/>
</dbReference>
<comment type="caution">
    <text evidence="13">The sequence shown here is derived from an EMBL/GenBank/DDBJ whole genome shotgun (WGS) entry which is preliminary data.</text>
</comment>
<evidence type="ECO:0000256" key="10">
    <source>
        <dbReference type="ARBA" id="ARBA00047838"/>
    </source>
</evidence>
<dbReference type="PANTHER" id="PTHR21235">
    <property type="entry name" value="IMIDAZOLE GLYCEROL PHOSPHATE SYNTHASE SUBUNIT HISF/H IGP SYNTHASE SUBUNIT HISF/H"/>
    <property type="match status" value="1"/>
</dbReference>
<evidence type="ECO:0000256" key="8">
    <source>
        <dbReference type="ARBA" id="ARBA00023239"/>
    </source>
</evidence>
<dbReference type="GO" id="GO:0000105">
    <property type="term" value="P:L-histidine biosynthetic process"/>
    <property type="evidence" value="ECO:0007669"/>
    <property type="project" value="UniProtKB-UniRule"/>
</dbReference>
<comment type="function">
    <text evidence="9 11">IGPS catalyzes the conversion of PRFAR and glutamine to IGP, AICAR and glutamate. The HisF subunit catalyzes the cyclization activity that produces IGP and AICAR from PRFAR using the ammonia provided by the HisH subunit.</text>
</comment>
<dbReference type="Pfam" id="PF00977">
    <property type="entry name" value="His_biosynth"/>
    <property type="match status" value="1"/>
</dbReference>
<dbReference type="SUPFAM" id="SSF51366">
    <property type="entry name" value="Ribulose-phoshate binding barrel"/>
    <property type="match status" value="1"/>
</dbReference>
<reference evidence="13" key="1">
    <citation type="submission" date="2017-02" db="EMBL/GenBank/DDBJ databases">
        <title>Delving into the versatile metabolic prowess of the omnipresent phylum Bacteroidetes.</title>
        <authorList>
            <person name="Nobu M.K."/>
            <person name="Mei R."/>
            <person name="Narihiro T."/>
            <person name="Kuroda K."/>
            <person name="Liu W.-T."/>
        </authorList>
    </citation>
    <scope>NUCLEOTIDE SEQUENCE</scope>
    <source>
        <strain evidence="13">ADurb.Bin131</strain>
    </source>
</reference>
<dbReference type="AlphaFoldDB" id="A0A1V6CDI2"/>
<dbReference type="UniPathway" id="UPA00031">
    <property type="reaction ID" value="UER00010"/>
</dbReference>
<comment type="subcellular location">
    <subcellularLocation>
        <location evidence="1 11">Cytoplasm</location>
    </subcellularLocation>
</comment>
<name>A0A1V6CDI2_UNCT6</name>
<evidence type="ECO:0000256" key="7">
    <source>
        <dbReference type="ARBA" id="ARBA00023102"/>
    </source>
</evidence>
<keyword evidence="5 11" id="KW-0963">Cytoplasm</keyword>
<evidence type="ECO:0000256" key="1">
    <source>
        <dbReference type="ARBA" id="ARBA00004496"/>
    </source>
</evidence>
<evidence type="ECO:0000256" key="5">
    <source>
        <dbReference type="ARBA" id="ARBA00022490"/>
    </source>
</evidence>
<evidence type="ECO:0000256" key="2">
    <source>
        <dbReference type="ARBA" id="ARBA00005091"/>
    </source>
</evidence>
<dbReference type="InterPro" id="IPR006062">
    <property type="entry name" value="His_biosynth"/>
</dbReference>
<proteinExistence type="inferred from homology"/>
<feature type="active site" evidence="11">
    <location>
        <position position="130"/>
    </location>
</feature>
<keyword evidence="6 11" id="KW-0028">Amino-acid biosynthesis</keyword>
<evidence type="ECO:0000256" key="12">
    <source>
        <dbReference type="RuleBase" id="RU003657"/>
    </source>
</evidence>
<evidence type="ECO:0000256" key="9">
    <source>
        <dbReference type="ARBA" id="ARBA00025475"/>
    </source>
</evidence>
<dbReference type="GO" id="GO:0016829">
    <property type="term" value="F:lyase activity"/>
    <property type="evidence" value="ECO:0007669"/>
    <property type="project" value="UniProtKB-KW"/>
</dbReference>
<organism evidence="13">
    <name type="scientific">candidate division TA06 bacterium ADurb.Bin131</name>
    <dbReference type="NCBI Taxonomy" id="1852827"/>
    <lineage>
        <taxon>Bacteria</taxon>
        <taxon>Bacteria division TA06</taxon>
    </lineage>
</organism>
<evidence type="ECO:0000256" key="4">
    <source>
        <dbReference type="ARBA" id="ARBA00011152"/>
    </source>
</evidence>
<dbReference type="InterPro" id="IPR013785">
    <property type="entry name" value="Aldolase_TIM"/>
</dbReference>
<protein>
    <recommendedName>
        <fullName evidence="11">Imidazole glycerol phosphate synthase subunit HisF</fullName>
        <ecNumber evidence="11">4.3.2.10</ecNumber>
    </recommendedName>
    <alternativeName>
        <fullName evidence="11">IGP synthase cyclase subunit</fullName>
    </alternativeName>
    <alternativeName>
        <fullName evidence="11">IGP synthase subunit HisF</fullName>
    </alternativeName>
    <alternativeName>
        <fullName evidence="11">ImGP synthase subunit HisF</fullName>
        <shortName evidence="11">IGPS subunit HisF</shortName>
    </alternativeName>
</protein>
<dbReference type="NCBIfam" id="TIGR00735">
    <property type="entry name" value="hisF"/>
    <property type="match status" value="1"/>
</dbReference>
<accession>A0A1V6CDI2</accession>
<comment type="pathway">
    <text evidence="2 11">Amino-acid biosynthesis; L-histidine biosynthesis; L-histidine from 5-phospho-alpha-D-ribose 1-diphosphate: step 5/9.</text>
</comment>
<dbReference type="CDD" id="cd04731">
    <property type="entry name" value="HisF"/>
    <property type="match status" value="1"/>
</dbReference>
<keyword evidence="8 11" id="KW-0456">Lyase</keyword>
<dbReference type="EMBL" id="MWDQ01000026">
    <property type="protein sequence ID" value="OQB74947.1"/>
    <property type="molecule type" value="Genomic_DNA"/>
</dbReference>
<comment type="similarity">
    <text evidence="3 11 12">Belongs to the HisA/HisF family.</text>
</comment>
<evidence type="ECO:0000256" key="6">
    <source>
        <dbReference type="ARBA" id="ARBA00022605"/>
    </source>
</evidence>
<dbReference type="Proteomes" id="UP000485562">
    <property type="component" value="Unassembled WGS sequence"/>
</dbReference>
<sequence length="260" mass="28475">MLTKRIIPCLDVKNGKVVKGIHFENLKDAGDPVIQAKYYSDEGADELVFLDISATIEKRKTIKNLVRDVASNISIPFTVGGGIGSIKDILILLENGADKVSINTCAIKNPDIIYNGAKMFGSQCIVIAIDAKRIAKKTWQVYIESGKIPTGIDVKNWAKKVEELGAGEILLTSIDADGTMNGYDIELMRCITKIVKIPVIASGGAGKLQHLYDVLTLGNASAVLLASLLHYRMLTIKDIKNFLFRKKIPVRLEKNENTCS</sequence>
<dbReference type="InterPro" id="IPR011060">
    <property type="entry name" value="RibuloseP-bd_barrel"/>
</dbReference>
<evidence type="ECO:0000256" key="11">
    <source>
        <dbReference type="HAMAP-Rule" id="MF_01013"/>
    </source>
</evidence>
<dbReference type="PANTHER" id="PTHR21235:SF2">
    <property type="entry name" value="IMIDAZOLE GLYCEROL PHOSPHATE SYNTHASE HISHF"/>
    <property type="match status" value="1"/>
</dbReference>
<feature type="active site" evidence="11">
    <location>
        <position position="11"/>
    </location>
</feature>
<evidence type="ECO:0000256" key="3">
    <source>
        <dbReference type="ARBA" id="ARBA00009667"/>
    </source>
</evidence>
<evidence type="ECO:0000313" key="13">
    <source>
        <dbReference type="EMBL" id="OQB74947.1"/>
    </source>
</evidence>
<gene>
    <name evidence="13" type="primary">hisF_1</name>
    <name evidence="11" type="synonym">hisF</name>
    <name evidence="13" type="ORF">BWX89_00305</name>
</gene>
<dbReference type="InterPro" id="IPR050064">
    <property type="entry name" value="IGPS_HisA/HisF"/>
</dbReference>
<dbReference type="InterPro" id="IPR004651">
    <property type="entry name" value="HisF"/>
</dbReference>
<dbReference type="Gene3D" id="3.20.20.70">
    <property type="entry name" value="Aldolase class I"/>
    <property type="match status" value="1"/>
</dbReference>
<comment type="subunit">
    <text evidence="4 11">Heterodimer of HisH and HisF.</text>
</comment>
<comment type="catalytic activity">
    <reaction evidence="10 11">
        <text>5-[(5-phospho-1-deoxy-D-ribulos-1-ylimino)methylamino]-1-(5-phospho-beta-D-ribosyl)imidazole-4-carboxamide + L-glutamine = D-erythro-1-(imidazol-4-yl)glycerol 3-phosphate + 5-amino-1-(5-phospho-beta-D-ribosyl)imidazole-4-carboxamide + L-glutamate + H(+)</text>
        <dbReference type="Rhea" id="RHEA:24793"/>
        <dbReference type="ChEBI" id="CHEBI:15378"/>
        <dbReference type="ChEBI" id="CHEBI:29985"/>
        <dbReference type="ChEBI" id="CHEBI:58278"/>
        <dbReference type="ChEBI" id="CHEBI:58359"/>
        <dbReference type="ChEBI" id="CHEBI:58475"/>
        <dbReference type="ChEBI" id="CHEBI:58525"/>
        <dbReference type="EC" id="4.3.2.10"/>
    </reaction>
</comment>